<dbReference type="GO" id="GO:0005829">
    <property type="term" value="C:cytosol"/>
    <property type="evidence" value="ECO:0007669"/>
    <property type="project" value="TreeGrafter"/>
</dbReference>
<dbReference type="InterPro" id="IPR001544">
    <property type="entry name" value="Aminotrans_IV"/>
</dbReference>
<gene>
    <name evidence="4" type="ORF">A2685_00020</name>
</gene>
<evidence type="ECO:0000256" key="2">
    <source>
        <dbReference type="ARBA" id="ARBA00009320"/>
    </source>
</evidence>
<comment type="cofactor">
    <cofactor evidence="1">
        <name>pyridoxal 5'-phosphate</name>
        <dbReference type="ChEBI" id="CHEBI:597326"/>
    </cofactor>
</comment>
<evidence type="ECO:0008006" key="6">
    <source>
        <dbReference type="Google" id="ProtNLM"/>
    </source>
</evidence>
<accession>A0A1F7XUA3</accession>
<dbReference type="GO" id="GO:0008652">
    <property type="term" value="P:amino acid biosynthetic process"/>
    <property type="evidence" value="ECO:0007669"/>
    <property type="project" value="UniProtKB-ARBA"/>
</dbReference>
<dbReference type="SUPFAM" id="SSF56752">
    <property type="entry name" value="D-aminoacid aminotransferase-like PLP-dependent enzymes"/>
    <property type="match status" value="1"/>
</dbReference>
<dbReference type="GO" id="GO:0003824">
    <property type="term" value="F:catalytic activity"/>
    <property type="evidence" value="ECO:0007669"/>
    <property type="project" value="InterPro"/>
</dbReference>
<evidence type="ECO:0000256" key="3">
    <source>
        <dbReference type="ARBA" id="ARBA00022898"/>
    </source>
</evidence>
<dbReference type="InterPro" id="IPR050571">
    <property type="entry name" value="Class-IV_PLP-Dep_Aminotrnsfr"/>
</dbReference>
<dbReference type="FunFam" id="3.20.10.10:FF:000002">
    <property type="entry name" value="D-alanine aminotransferase"/>
    <property type="match status" value="1"/>
</dbReference>
<evidence type="ECO:0000256" key="1">
    <source>
        <dbReference type="ARBA" id="ARBA00001933"/>
    </source>
</evidence>
<proteinExistence type="inferred from homology"/>
<dbReference type="Pfam" id="PF01063">
    <property type="entry name" value="Aminotran_4"/>
    <property type="match status" value="1"/>
</dbReference>
<dbReference type="GO" id="GO:0046394">
    <property type="term" value="P:carboxylic acid biosynthetic process"/>
    <property type="evidence" value="ECO:0007669"/>
    <property type="project" value="UniProtKB-ARBA"/>
</dbReference>
<name>A0A1F7XUA3_9BACT</name>
<comment type="caution">
    <text evidence="4">The sequence shown here is derived from an EMBL/GenBank/DDBJ whole genome shotgun (WGS) entry which is preliminary data.</text>
</comment>
<dbReference type="PANTHER" id="PTHR42743:SF11">
    <property type="entry name" value="AMINODEOXYCHORISMATE LYASE"/>
    <property type="match status" value="1"/>
</dbReference>
<dbReference type="PANTHER" id="PTHR42743">
    <property type="entry name" value="AMINO-ACID AMINOTRANSFERASE"/>
    <property type="match status" value="1"/>
</dbReference>
<sequence>MSREPIYYLNGKYISKSKAKISVNDLGFLRNYSVFEFLRTYNGIPFYLDAHLTRLENSAKTVGIKLPNSQKMLKKIITKLLDLNKQFNEKKIHIIVTGGRAEDSITYQGKPTIVIMIGELIKNPPAIYRQGIKVITEDYNRNNSSAKTTDYFHAIKSLQKAKSKGAEEVIYLNNKEGLVYEGSRSTVFIVKNGKVQSPNHGVLPGITASVVLKLLQKEFTIIKEMVTPKELFDADEIFITATTKEIVPVVQVNNMKVGNGKVGSITKLIMSRFETYTENWSGKEVN</sequence>
<organism evidence="4 5">
    <name type="scientific">Candidatus Woesebacteria bacterium RIFCSPHIGHO2_01_FULL_37_10</name>
    <dbReference type="NCBI Taxonomy" id="1802489"/>
    <lineage>
        <taxon>Bacteria</taxon>
        <taxon>Candidatus Woeseibacteriota</taxon>
    </lineage>
</organism>
<dbReference type="AlphaFoldDB" id="A0A1F7XUA3"/>
<comment type="similarity">
    <text evidence="2">Belongs to the class-IV pyridoxal-phosphate-dependent aminotransferase family.</text>
</comment>
<reference evidence="4 5" key="1">
    <citation type="journal article" date="2016" name="Nat. Commun.">
        <title>Thousands of microbial genomes shed light on interconnected biogeochemical processes in an aquifer system.</title>
        <authorList>
            <person name="Anantharaman K."/>
            <person name="Brown C.T."/>
            <person name="Hug L.A."/>
            <person name="Sharon I."/>
            <person name="Castelle C.J."/>
            <person name="Probst A.J."/>
            <person name="Thomas B.C."/>
            <person name="Singh A."/>
            <person name="Wilkins M.J."/>
            <person name="Karaoz U."/>
            <person name="Brodie E.L."/>
            <person name="Williams K.H."/>
            <person name="Hubbard S.S."/>
            <person name="Banfield J.F."/>
        </authorList>
    </citation>
    <scope>NUCLEOTIDE SEQUENCE [LARGE SCALE GENOMIC DNA]</scope>
</reference>
<dbReference type="Gene3D" id="3.20.10.10">
    <property type="entry name" value="D-amino Acid Aminotransferase, subunit A, domain 2"/>
    <property type="match status" value="1"/>
</dbReference>
<protein>
    <recommendedName>
        <fullName evidence="6">Amino acid aminotransferase</fullName>
    </recommendedName>
</protein>
<dbReference type="EMBL" id="MGGB01000062">
    <property type="protein sequence ID" value="OGM17968.1"/>
    <property type="molecule type" value="Genomic_DNA"/>
</dbReference>
<dbReference type="Gene3D" id="3.30.470.10">
    <property type="match status" value="1"/>
</dbReference>
<evidence type="ECO:0000313" key="5">
    <source>
        <dbReference type="Proteomes" id="UP000178446"/>
    </source>
</evidence>
<evidence type="ECO:0000313" key="4">
    <source>
        <dbReference type="EMBL" id="OGM17968.1"/>
    </source>
</evidence>
<dbReference type="InterPro" id="IPR043131">
    <property type="entry name" value="BCAT-like_N"/>
</dbReference>
<keyword evidence="3" id="KW-0663">Pyridoxal phosphate</keyword>
<dbReference type="InterPro" id="IPR036038">
    <property type="entry name" value="Aminotransferase-like"/>
</dbReference>
<dbReference type="Proteomes" id="UP000178446">
    <property type="component" value="Unassembled WGS sequence"/>
</dbReference>
<dbReference type="InterPro" id="IPR043132">
    <property type="entry name" value="BCAT-like_C"/>
</dbReference>